<accession>A0A0A0RKD9</accession>
<evidence type="ECO:0000313" key="1">
    <source>
        <dbReference type="EMBL" id="AIW02288.1"/>
    </source>
</evidence>
<dbReference type="GeneID" id="24722025"/>
<evidence type="ECO:0000313" key="2">
    <source>
        <dbReference type="Proteomes" id="UP000030212"/>
    </source>
</evidence>
<sequence length="151" mass="17310">MQIIAGQELDIIDAKTQKYIATVKALGVRDWDTEYPIQCLVLEKFKVNGIHFYHGNYISFNKEGYWRGSDHPQANDFDMRLVIPQKGNQQNVKDILVEAYAEGIIDVVNDVEKALKLIMPHLESGKLTLEMLNRVIRRAYESKRDSAKSNA</sequence>
<dbReference type="Proteomes" id="UP000030212">
    <property type="component" value="Genome"/>
</dbReference>
<reference evidence="1 2" key="1">
    <citation type="submission" date="2014-09" db="EMBL/GenBank/DDBJ databases">
        <title>Genome of Escherichia coli infecting bacteriophage vB_EcoM-VpaE1.</title>
        <authorList>
            <person name="Truncaite L."/>
            <person name="Simoliunas E."/>
            <person name="Zajanckauskaite A."/>
            <person name="Kaliniene L."/>
            <person name="Vilkaityte M."/>
            <person name="Meskys R."/>
        </authorList>
    </citation>
    <scope>NUCLEOTIDE SEQUENCE [LARGE SCALE GENOMIC DNA]</scope>
    <source>
        <strain evidence="1">VpaE1</strain>
    </source>
</reference>
<proteinExistence type="predicted"/>
<keyword evidence="2" id="KW-1185">Reference proteome</keyword>
<dbReference type="EMBL" id="KM657822">
    <property type="protein sequence ID" value="AIW02288.1"/>
    <property type="molecule type" value="Genomic_DNA"/>
</dbReference>
<dbReference type="RefSeq" id="YP_009147297.1">
    <property type="nucleotide sequence ID" value="NC_027337.1"/>
</dbReference>
<dbReference type="OrthoDB" id="12809at10239"/>
<protein>
    <submittedName>
        <fullName evidence="1">Uncharacterized protein</fullName>
    </submittedName>
</protein>
<dbReference type="KEGG" id="vg:24722025"/>
<gene>
    <name evidence="1" type="ORF">VpaE1_028</name>
</gene>
<organism evidence="1 2">
    <name type="scientific">Escherichia phage vB_EcoM-VpaE1</name>
    <dbReference type="NCBI Taxonomy" id="1555238"/>
    <lineage>
        <taxon>Viruses</taxon>
        <taxon>Duplodnaviria</taxon>
        <taxon>Heunggongvirae</taxon>
        <taxon>Uroviricota</taxon>
        <taxon>Caudoviricetes</taxon>
        <taxon>Andersonviridae</taxon>
        <taxon>Ounavirinae</taxon>
        <taxon>Felixounavirus</taxon>
        <taxon>Felixounavirus VpaE1</taxon>
    </lineage>
</organism>
<name>A0A0A0RKD9_9CAUD</name>